<evidence type="ECO:0000313" key="4">
    <source>
        <dbReference type="Proteomes" id="UP000623129"/>
    </source>
</evidence>
<proteinExistence type="predicted"/>
<dbReference type="Proteomes" id="UP000623129">
    <property type="component" value="Unassembled WGS sequence"/>
</dbReference>
<organism evidence="3 4">
    <name type="scientific">Carex littledalei</name>
    <dbReference type="NCBI Taxonomy" id="544730"/>
    <lineage>
        <taxon>Eukaryota</taxon>
        <taxon>Viridiplantae</taxon>
        <taxon>Streptophyta</taxon>
        <taxon>Embryophyta</taxon>
        <taxon>Tracheophyta</taxon>
        <taxon>Spermatophyta</taxon>
        <taxon>Magnoliopsida</taxon>
        <taxon>Liliopsida</taxon>
        <taxon>Poales</taxon>
        <taxon>Cyperaceae</taxon>
        <taxon>Cyperoideae</taxon>
        <taxon>Cariceae</taxon>
        <taxon>Carex</taxon>
        <taxon>Carex subgen. Euthyceras</taxon>
    </lineage>
</organism>
<evidence type="ECO:0000313" key="3">
    <source>
        <dbReference type="EMBL" id="KAF3328060.1"/>
    </source>
</evidence>
<evidence type="ECO:0000256" key="1">
    <source>
        <dbReference type="SAM" id="SignalP"/>
    </source>
</evidence>
<feature type="domain" description="GEX2 N-terminal Ig-like" evidence="2">
    <location>
        <begin position="34"/>
        <end position="138"/>
    </location>
</feature>
<feature type="domain" description="GEX2 N-terminal Ig-like" evidence="2">
    <location>
        <begin position="147"/>
        <end position="213"/>
    </location>
</feature>
<feature type="chain" id="PRO_5032577667" evidence="1">
    <location>
        <begin position="23"/>
        <end position="218"/>
    </location>
</feature>
<dbReference type="InterPro" id="IPR056434">
    <property type="entry name" value="Ig_GEX2_N"/>
</dbReference>
<keyword evidence="1" id="KW-0732">Signal</keyword>
<protein>
    <submittedName>
        <fullName evidence="3">Protein GAMETE EXPRESSED 2</fullName>
    </submittedName>
</protein>
<keyword evidence="4" id="KW-1185">Reference proteome</keyword>
<sequence>MRYYCLIQCALLWILTITVSQAANGHLPAKALLPNLTFSWLDDKSAFLAGDVATIKVKLLQSLFSGKMVDLSQHSMAFSVSVNGKKGNSSFISGICSNTEGDPTGWNITFIPIMAGDFGLVIEEIHLGIVDSSLHFSVTPGHIYPSGCTASWLGYNAVLAGTKASILVLPIDAFGNNLEKGVPGPSDQYFNLSVSYENGLSVHLGDFKYQGWKPHTFF</sequence>
<gene>
    <name evidence="3" type="ORF">FCM35_KLT06666</name>
</gene>
<dbReference type="AlphaFoldDB" id="A0A833QK14"/>
<evidence type="ECO:0000259" key="2">
    <source>
        <dbReference type="Pfam" id="PF23616"/>
    </source>
</evidence>
<dbReference type="OrthoDB" id="5334309at2759"/>
<accession>A0A833QK14</accession>
<comment type="caution">
    <text evidence="3">The sequence shown here is derived from an EMBL/GenBank/DDBJ whole genome shotgun (WGS) entry which is preliminary data.</text>
</comment>
<dbReference type="Pfam" id="PF23616">
    <property type="entry name" value="Ig_GEX2_N"/>
    <property type="match status" value="2"/>
</dbReference>
<reference evidence="3" key="1">
    <citation type="submission" date="2020-01" db="EMBL/GenBank/DDBJ databases">
        <title>Genome sequence of Kobresia littledalei, the first chromosome-level genome in the family Cyperaceae.</title>
        <authorList>
            <person name="Qu G."/>
        </authorList>
    </citation>
    <scope>NUCLEOTIDE SEQUENCE</scope>
    <source>
        <strain evidence="3">C.B.Clarke</strain>
        <tissue evidence="3">Leaf</tissue>
    </source>
</reference>
<feature type="signal peptide" evidence="1">
    <location>
        <begin position="1"/>
        <end position="22"/>
    </location>
</feature>
<name>A0A833QK14_9POAL</name>
<dbReference type="EMBL" id="SWLB01000016">
    <property type="protein sequence ID" value="KAF3328060.1"/>
    <property type="molecule type" value="Genomic_DNA"/>
</dbReference>